<dbReference type="AlphaFoldDB" id="A0A1I3DC09"/>
<evidence type="ECO:0000313" key="3">
    <source>
        <dbReference type="EMBL" id="SFH84243.1"/>
    </source>
</evidence>
<accession>A0A1I3DC09</accession>
<feature type="transmembrane region" description="Helical" evidence="1">
    <location>
        <begin position="20"/>
        <end position="41"/>
    </location>
</feature>
<name>A0A1I3DC09_9FIRM</name>
<proteinExistence type="predicted"/>
<dbReference type="Pfam" id="PF09851">
    <property type="entry name" value="SHOCT"/>
    <property type="match status" value="1"/>
</dbReference>
<sequence>MFFRGYGGSAPCWGFANGFFHGGLGMLIMAAILIGTGFLIFKMVKRRNNNQHSMNALEQLKFRYANGQLTEEEYNQKKKVLEQ</sequence>
<dbReference type="EMBL" id="FOQA01000003">
    <property type="protein sequence ID" value="SFH84243.1"/>
    <property type="molecule type" value="Genomic_DNA"/>
</dbReference>
<protein>
    <submittedName>
        <fullName evidence="3">Putative membrane protein</fullName>
    </submittedName>
</protein>
<evidence type="ECO:0000256" key="1">
    <source>
        <dbReference type="SAM" id="Phobius"/>
    </source>
</evidence>
<dbReference type="RefSeq" id="WP_177208831.1">
    <property type="nucleotide sequence ID" value="NZ_FOQA01000003.1"/>
</dbReference>
<evidence type="ECO:0000313" key="4">
    <source>
        <dbReference type="Proteomes" id="UP000199287"/>
    </source>
</evidence>
<keyword evidence="4" id="KW-1185">Reference proteome</keyword>
<keyword evidence="1" id="KW-1133">Transmembrane helix</keyword>
<keyword evidence="1" id="KW-0812">Transmembrane</keyword>
<gene>
    <name evidence="3" type="ORF">SAMN05192551_103235</name>
</gene>
<reference evidence="4" key="1">
    <citation type="submission" date="2016-10" db="EMBL/GenBank/DDBJ databases">
        <authorList>
            <person name="Varghese N."/>
            <person name="Submissions S."/>
        </authorList>
    </citation>
    <scope>NUCLEOTIDE SEQUENCE [LARGE SCALE GENOMIC DNA]</scope>
    <source>
        <strain evidence="4">Z-7934</strain>
    </source>
</reference>
<evidence type="ECO:0000259" key="2">
    <source>
        <dbReference type="Pfam" id="PF09851"/>
    </source>
</evidence>
<organism evidence="3 4">
    <name type="scientific">Tindallia magadiensis</name>
    <dbReference type="NCBI Taxonomy" id="69895"/>
    <lineage>
        <taxon>Bacteria</taxon>
        <taxon>Bacillati</taxon>
        <taxon>Bacillota</taxon>
        <taxon>Clostridia</taxon>
        <taxon>Peptostreptococcales</taxon>
        <taxon>Tindalliaceae</taxon>
        <taxon>Tindallia</taxon>
    </lineage>
</organism>
<keyword evidence="1" id="KW-0472">Membrane</keyword>
<feature type="domain" description="SHOCT" evidence="2">
    <location>
        <begin position="56"/>
        <end position="81"/>
    </location>
</feature>
<dbReference type="InterPro" id="IPR018649">
    <property type="entry name" value="SHOCT"/>
</dbReference>
<dbReference type="Proteomes" id="UP000199287">
    <property type="component" value="Unassembled WGS sequence"/>
</dbReference>
<dbReference type="STRING" id="69895.SAMN05192551_103235"/>